<gene>
    <name evidence="1" type="ORF">BGZ99_005526</name>
</gene>
<evidence type="ECO:0000313" key="1">
    <source>
        <dbReference type="EMBL" id="KAG0328343.1"/>
    </source>
</evidence>
<dbReference type="EMBL" id="JAAAIP010000036">
    <property type="protein sequence ID" value="KAG0328343.1"/>
    <property type="molecule type" value="Genomic_DNA"/>
</dbReference>
<reference evidence="1" key="1">
    <citation type="journal article" date="2020" name="Fungal Divers.">
        <title>Resolving the Mortierellaceae phylogeny through synthesis of multi-gene phylogenetics and phylogenomics.</title>
        <authorList>
            <person name="Vandepol N."/>
            <person name="Liber J."/>
            <person name="Desiro A."/>
            <person name="Na H."/>
            <person name="Kennedy M."/>
            <person name="Barry K."/>
            <person name="Grigoriev I.V."/>
            <person name="Miller A.N."/>
            <person name="O'Donnell K."/>
            <person name="Stajich J.E."/>
            <person name="Bonito G."/>
        </authorList>
    </citation>
    <scope>NUCLEOTIDE SEQUENCE</scope>
    <source>
        <strain evidence="1">REB-010B</strain>
    </source>
</reference>
<comment type="caution">
    <text evidence="1">The sequence shown here is derived from an EMBL/GenBank/DDBJ whole genome shotgun (WGS) entry which is preliminary data.</text>
</comment>
<name>A0A9P6RXB2_9FUNG</name>
<dbReference type="AlphaFoldDB" id="A0A9P6RXB2"/>
<dbReference type="Proteomes" id="UP000738325">
    <property type="component" value="Unassembled WGS sequence"/>
</dbReference>
<dbReference type="SUPFAM" id="SSF48403">
    <property type="entry name" value="Ankyrin repeat"/>
    <property type="match status" value="1"/>
</dbReference>
<evidence type="ECO:0000313" key="2">
    <source>
        <dbReference type="Proteomes" id="UP000738325"/>
    </source>
</evidence>
<keyword evidence="2" id="KW-1185">Reference proteome</keyword>
<accession>A0A9P6RXB2</accession>
<dbReference type="OrthoDB" id="2442557at2759"/>
<proteinExistence type="predicted"/>
<protein>
    <submittedName>
        <fullName evidence="1">Uncharacterized protein</fullName>
    </submittedName>
</protein>
<organism evidence="1 2">
    <name type="scientific">Dissophora globulifera</name>
    <dbReference type="NCBI Taxonomy" id="979702"/>
    <lineage>
        <taxon>Eukaryota</taxon>
        <taxon>Fungi</taxon>
        <taxon>Fungi incertae sedis</taxon>
        <taxon>Mucoromycota</taxon>
        <taxon>Mortierellomycotina</taxon>
        <taxon>Mortierellomycetes</taxon>
        <taxon>Mortierellales</taxon>
        <taxon>Mortierellaceae</taxon>
        <taxon>Dissophora</taxon>
    </lineage>
</organism>
<dbReference type="InterPro" id="IPR036770">
    <property type="entry name" value="Ankyrin_rpt-contain_sf"/>
</dbReference>
<sequence>MNFREGVEVVFHCRQLRIEAKIVKPRVLKSTEMELVTPNLLDWWVLANRRRPCKELNLSVTLICAGAKDDEDIGTTFELSAVEESETELLHTIIALHRQLVRSSLEISQDRETELETKKRTLTLLNLEQPSTVAPSEHLALSVIYMLCDLYGYLPTVGMDIIRQQSGDGHDMLHLAVIQGQATLVKEIARHALAWYQAHSLTEDRELFARNANGHTALDFAMALGHEEIELILVEKVAAASEIKEITI</sequence>
<dbReference type="Gene3D" id="1.25.40.20">
    <property type="entry name" value="Ankyrin repeat-containing domain"/>
    <property type="match status" value="1"/>
</dbReference>